<reference evidence="1 2" key="1">
    <citation type="submission" date="2024-01" db="EMBL/GenBank/DDBJ databases">
        <title>The genomes of 5 underutilized Papilionoideae crops provide insights into root nodulation and disease resistanc.</title>
        <authorList>
            <person name="Yuan L."/>
        </authorList>
    </citation>
    <scope>NUCLEOTIDE SEQUENCE [LARGE SCALE GENOMIC DNA]</scope>
    <source>
        <strain evidence="1">ZHUSHIDOU_FW_LH</strain>
        <tissue evidence="1">Leaf</tissue>
    </source>
</reference>
<dbReference type="EMBL" id="JAYWIO010000006">
    <property type="protein sequence ID" value="KAK7256863.1"/>
    <property type="molecule type" value="Genomic_DNA"/>
</dbReference>
<organism evidence="1 2">
    <name type="scientific">Crotalaria pallida</name>
    <name type="common">Smooth rattlebox</name>
    <name type="synonym">Crotalaria striata</name>
    <dbReference type="NCBI Taxonomy" id="3830"/>
    <lineage>
        <taxon>Eukaryota</taxon>
        <taxon>Viridiplantae</taxon>
        <taxon>Streptophyta</taxon>
        <taxon>Embryophyta</taxon>
        <taxon>Tracheophyta</taxon>
        <taxon>Spermatophyta</taxon>
        <taxon>Magnoliopsida</taxon>
        <taxon>eudicotyledons</taxon>
        <taxon>Gunneridae</taxon>
        <taxon>Pentapetalae</taxon>
        <taxon>rosids</taxon>
        <taxon>fabids</taxon>
        <taxon>Fabales</taxon>
        <taxon>Fabaceae</taxon>
        <taxon>Papilionoideae</taxon>
        <taxon>50 kb inversion clade</taxon>
        <taxon>genistoids sensu lato</taxon>
        <taxon>core genistoids</taxon>
        <taxon>Crotalarieae</taxon>
        <taxon>Crotalaria</taxon>
    </lineage>
</organism>
<name>A0AAN9EN08_CROPI</name>
<dbReference type="AlphaFoldDB" id="A0AAN9EN08"/>
<dbReference type="Proteomes" id="UP001372338">
    <property type="component" value="Unassembled WGS sequence"/>
</dbReference>
<comment type="caution">
    <text evidence="1">The sequence shown here is derived from an EMBL/GenBank/DDBJ whole genome shotgun (WGS) entry which is preliminary data.</text>
</comment>
<sequence length="138" mass="15300">MKPATTTHPSPLPLSLHRESAAFFFPSLSSPPSSWPQQFLPLLLVGQSGHLPFHAASSFSSPLMHFYATSSLNHHPRFLPHKVSPFSVFIPFPSPSPFHTDVLSLSLFVYIRIPSNMLHTAAQPHQSSSFVSFPLLEK</sequence>
<evidence type="ECO:0000313" key="1">
    <source>
        <dbReference type="EMBL" id="KAK7256863.1"/>
    </source>
</evidence>
<proteinExistence type="predicted"/>
<accession>A0AAN9EN08</accession>
<protein>
    <submittedName>
        <fullName evidence="1">Uncharacterized protein</fullName>
    </submittedName>
</protein>
<keyword evidence="2" id="KW-1185">Reference proteome</keyword>
<gene>
    <name evidence="1" type="ORF">RIF29_30406</name>
</gene>
<evidence type="ECO:0000313" key="2">
    <source>
        <dbReference type="Proteomes" id="UP001372338"/>
    </source>
</evidence>